<accession>M9LQP2</accession>
<evidence type="ECO:0000313" key="1">
    <source>
        <dbReference type="EMBL" id="GAC43296.1"/>
    </source>
</evidence>
<dbReference type="EMBL" id="BALG01000186">
    <property type="protein sequence ID" value="GAC43296.1"/>
    <property type="molecule type" value="Genomic_DNA"/>
</dbReference>
<evidence type="ECO:0000313" key="2">
    <source>
        <dbReference type="Proteomes" id="UP000029453"/>
    </source>
</evidence>
<dbReference type="OrthoDB" id="2679273at2"/>
<gene>
    <name evidence="1" type="ORF">PPOP_2663</name>
</gene>
<dbReference type="RefSeq" id="WP_006286918.1">
    <property type="nucleotide sequence ID" value="NZ_BALG01000186.1"/>
</dbReference>
<keyword evidence="2" id="KW-1185">Reference proteome</keyword>
<sequence length="79" mass="9366">MTHEYKKYAGEEFCCPSKAIFDPPQYVFNKTYHPQKVDVIHPIEIINQHFCVPVLKHVCTVKEKDVFCSGTRKRRRARK</sequence>
<proteinExistence type="predicted"/>
<dbReference type="Proteomes" id="UP000029453">
    <property type="component" value="Unassembled WGS sequence"/>
</dbReference>
<comment type="caution">
    <text evidence="1">The sequence shown here is derived from an EMBL/GenBank/DDBJ whole genome shotgun (WGS) entry which is preliminary data.</text>
</comment>
<name>M9LQP2_PAEPP</name>
<reference evidence="1 2" key="1">
    <citation type="submission" date="2012-10" db="EMBL/GenBank/DDBJ databases">
        <title>Draft Genome Sequence of Paenibacillus popilliae ATCC 14706T.</title>
        <authorList>
            <person name="Iiyama K."/>
            <person name="Mori K."/>
            <person name="Mon H."/>
            <person name="Chieda Y."/>
            <person name="Lee J.M."/>
            <person name="Kusakabe T."/>
            <person name="Tashiro K."/>
            <person name="Asano S."/>
            <person name="Yasunaga-Aoki C."/>
            <person name="Shimizu S."/>
        </authorList>
    </citation>
    <scope>NUCLEOTIDE SEQUENCE [LARGE SCALE GENOMIC DNA]</scope>
    <source>
        <strain evidence="1 2">ATCC 14706</strain>
    </source>
</reference>
<protein>
    <submittedName>
        <fullName evidence="1">Uncharacterized protein</fullName>
    </submittedName>
</protein>
<organism evidence="1 2">
    <name type="scientific">Paenibacillus popilliae ATCC 14706</name>
    <dbReference type="NCBI Taxonomy" id="1212764"/>
    <lineage>
        <taxon>Bacteria</taxon>
        <taxon>Bacillati</taxon>
        <taxon>Bacillota</taxon>
        <taxon>Bacilli</taxon>
        <taxon>Bacillales</taxon>
        <taxon>Paenibacillaceae</taxon>
        <taxon>Paenibacillus</taxon>
    </lineage>
</organism>
<dbReference type="AlphaFoldDB" id="M9LQP2"/>